<feature type="transmembrane region" description="Helical" evidence="1">
    <location>
        <begin position="20"/>
        <end position="42"/>
    </location>
</feature>
<organism evidence="2 3">
    <name type="scientific">Niveomyces insectorum RCEF 264</name>
    <dbReference type="NCBI Taxonomy" id="1081102"/>
    <lineage>
        <taxon>Eukaryota</taxon>
        <taxon>Fungi</taxon>
        <taxon>Dikarya</taxon>
        <taxon>Ascomycota</taxon>
        <taxon>Pezizomycotina</taxon>
        <taxon>Sordariomycetes</taxon>
        <taxon>Hypocreomycetidae</taxon>
        <taxon>Hypocreales</taxon>
        <taxon>Cordycipitaceae</taxon>
        <taxon>Niveomyces</taxon>
    </lineage>
</organism>
<dbReference type="EMBL" id="AZHD01000005">
    <property type="protein sequence ID" value="OAA63592.1"/>
    <property type="molecule type" value="Genomic_DNA"/>
</dbReference>
<reference evidence="2 3" key="1">
    <citation type="journal article" date="2016" name="Genome Biol. Evol.">
        <title>Divergent and convergent evolution of fungal pathogenicity.</title>
        <authorList>
            <person name="Shang Y."/>
            <person name="Xiao G."/>
            <person name="Zheng P."/>
            <person name="Cen K."/>
            <person name="Zhan S."/>
            <person name="Wang C."/>
        </authorList>
    </citation>
    <scope>NUCLEOTIDE SEQUENCE [LARGE SCALE GENOMIC DNA]</scope>
    <source>
        <strain evidence="2 3">RCEF 264</strain>
    </source>
</reference>
<sequence length="225" mass="24410">MARRMRVNRTYERAEIAVRVLALAVELASLGFFVYLSAAFWSDHASNPIAYAGVGIAILTDCAELFTFVTLHGTDRATAFDHDDYVVVDDHNHRGGPQARLAWVAFGDMTSAVLLFFSWIWLVARGMFWSCLVATVSGGGGKGDDLTNANSNGSFIGRRGNGTAPTGADDDDNAVVFAYANCDGVAYPGDALQKLSWILPFVMAAIHLTIVMLYCSGLQKRFLAR</sequence>
<feature type="transmembrane region" description="Helical" evidence="1">
    <location>
        <begin position="48"/>
        <end position="71"/>
    </location>
</feature>
<gene>
    <name evidence="2" type="ORF">SPI_03755</name>
</gene>
<keyword evidence="1" id="KW-0472">Membrane</keyword>
<feature type="transmembrane region" description="Helical" evidence="1">
    <location>
        <begin position="101"/>
        <end position="122"/>
    </location>
</feature>
<evidence type="ECO:0000256" key="1">
    <source>
        <dbReference type="SAM" id="Phobius"/>
    </source>
</evidence>
<evidence type="ECO:0000313" key="2">
    <source>
        <dbReference type="EMBL" id="OAA63592.1"/>
    </source>
</evidence>
<dbReference type="AlphaFoldDB" id="A0A162J4J0"/>
<evidence type="ECO:0000313" key="3">
    <source>
        <dbReference type="Proteomes" id="UP000076874"/>
    </source>
</evidence>
<feature type="transmembrane region" description="Helical" evidence="1">
    <location>
        <begin position="197"/>
        <end position="215"/>
    </location>
</feature>
<keyword evidence="1" id="KW-0812">Transmembrane</keyword>
<accession>A0A162J4J0</accession>
<name>A0A162J4J0_9HYPO</name>
<comment type="caution">
    <text evidence="2">The sequence shown here is derived from an EMBL/GenBank/DDBJ whole genome shotgun (WGS) entry which is preliminary data.</text>
</comment>
<keyword evidence="1" id="KW-1133">Transmembrane helix</keyword>
<dbReference type="Proteomes" id="UP000076874">
    <property type="component" value="Unassembled WGS sequence"/>
</dbReference>
<keyword evidence="3" id="KW-1185">Reference proteome</keyword>
<protein>
    <submittedName>
        <fullName evidence="2">Uncharacterized protein</fullName>
    </submittedName>
</protein>
<proteinExistence type="predicted"/>